<evidence type="ECO:0000256" key="1">
    <source>
        <dbReference type="ARBA" id="ARBA00004162"/>
    </source>
</evidence>
<evidence type="ECO:0000259" key="8">
    <source>
        <dbReference type="PROSITE" id="PS51849"/>
    </source>
</evidence>
<feature type="compositionally biased region" description="Low complexity" evidence="6">
    <location>
        <begin position="340"/>
        <end position="358"/>
    </location>
</feature>
<dbReference type="PROSITE" id="PS51849">
    <property type="entry name" value="RSGI_N"/>
    <property type="match status" value="1"/>
</dbReference>
<keyword evidence="4 7" id="KW-1133">Transmembrane helix</keyword>
<dbReference type="GO" id="GO:0005886">
    <property type="term" value="C:plasma membrane"/>
    <property type="evidence" value="ECO:0007669"/>
    <property type="project" value="UniProtKB-SubCell"/>
</dbReference>
<feature type="compositionally biased region" description="Basic and acidic residues" evidence="6">
    <location>
        <begin position="324"/>
        <end position="335"/>
    </location>
</feature>
<feature type="compositionally biased region" description="Low complexity" evidence="6">
    <location>
        <begin position="298"/>
        <end position="307"/>
    </location>
</feature>
<evidence type="ECO:0000313" key="10">
    <source>
        <dbReference type="Proteomes" id="UP000641588"/>
    </source>
</evidence>
<feature type="domain" description="RsgI N-terminal anti-sigma" evidence="8">
    <location>
        <begin position="2"/>
        <end position="50"/>
    </location>
</feature>
<feature type="transmembrane region" description="Helical" evidence="7">
    <location>
        <begin position="58"/>
        <end position="75"/>
    </location>
</feature>
<dbReference type="RefSeq" id="WP_171654555.1">
    <property type="nucleotide sequence ID" value="NZ_WHOD01000097.1"/>
</dbReference>
<dbReference type="InterPro" id="IPR055431">
    <property type="entry name" value="RsgI_M"/>
</dbReference>
<dbReference type="EMBL" id="WHOD01000097">
    <property type="protein sequence ID" value="NOU96319.1"/>
    <property type="molecule type" value="Genomic_DNA"/>
</dbReference>
<proteinExistence type="predicted"/>
<comment type="subcellular location">
    <subcellularLocation>
        <location evidence="1">Cell membrane</location>
        <topology evidence="1">Single-pass membrane protein</topology>
    </subcellularLocation>
</comment>
<evidence type="ECO:0000256" key="7">
    <source>
        <dbReference type="SAM" id="Phobius"/>
    </source>
</evidence>
<feature type="region of interest" description="Disordered" evidence="6">
    <location>
        <begin position="280"/>
        <end position="489"/>
    </location>
</feature>
<feature type="compositionally biased region" description="Basic and acidic residues" evidence="6">
    <location>
        <begin position="369"/>
        <end position="489"/>
    </location>
</feature>
<dbReference type="Proteomes" id="UP000641588">
    <property type="component" value="Unassembled WGS sequence"/>
</dbReference>
<organism evidence="9 10">
    <name type="scientific">Paenibacillus foliorum</name>
    <dbReference type="NCBI Taxonomy" id="2654974"/>
    <lineage>
        <taxon>Bacteria</taxon>
        <taxon>Bacillati</taxon>
        <taxon>Bacillota</taxon>
        <taxon>Bacilli</taxon>
        <taxon>Bacillales</taxon>
        <taxon>Paenibacillaceae</taxon>
        <taxon>Paenibacillus</taxon>
    </lineage>
</organism>
<evidence type="ECO:0000313" key="9">
    <source>
        <dbReference type="EMBL" id="NOU96319.1"/>
    </source>
</evidence>
<sequence>MNKGIVMEMTDKSIIVMRQDGKFDKISRKNRTCEMGEEILYADAGVNWANPSVAGRSAMVAAVVFCLVVFASFAGKIGSSEVVAYVSLDINPSIEMGIDEKEQVLELRGLNDDGSELIQTVDFKGKTLEKVTASLLDKAEQKSLAKGEADIVIASSKVLDKGTVDDTKIAEKLRQQVTEHIKQTHPDQVSAYQVEAFAAPQEIRAEANKSGISMGKYSVYLNAKSNGVEVTVDDLKKESIHKIIKDNSDNKSAVIQPEKVPTKEAIKKLIEDEKSGELDKRLDEKKKERAAKDKDTGKNINTTNNGKTDPKKPAVGNNNNNNNNKEDDRKDDKKIGGSGSTTTTKPNTNTSKPDNTKPGTQNPVNVRPVDNKKDDGKDDDKKNDTRNDSKNDNKIDPKKDDVKKDDNKKDDPKRNEDIKRSEDDKKQQDTKKNDDKIDDKKKADDLKKEQEKKNDNQKKDEKDDDRKKESDSKKDSDSKKETDNKNDKR</sequence>
<protein>
    <submittedName>
        <fullName evidence="9">Protein RsgI</fullName>
    </submittedName>
</protein>
<evidence type="ECO:0000256" key="2">
    <source>
        <dbReference type="ARBA" id="ARBA00022475"/>
    </source>
</evidence>
<gene>
    <name evidence="9" type="ORF">GC093_24325</name>
</gene>
<name>A0A972GSZ4_9BACL</name>
<evidence type="ECO:0000256" key="4">
    <source>
        <dbReference type="ARBA" id="ARBA00022989"/>
    </source>
</evidence>
<keyword evidence="2" id="KW-1003">Cell membrane</keyword>
<dbReference type="Pfam" id="PF12791">
    <property type="entry name" value="RsgI_N"/>
    <property type="match status" value="1"/>
</dbReference>
<keyword evidence="3 7" id="KW-0812">Transmembrane</keyword>
<dbReference type="InterPro" id="IPR024449">
    <property type="entry name" value="Anti-sigma_RsgI_N"/>
</dbReference>
<evidence type="ECO:0000256" key="5">
    <source>
        <dbReference type="ARBA" id="ARBA00023136"/>
    </source>
</evidence>
<dbReference type="AlphaFoldDB" id="A0A972GSZ4"/>
<accession>A0A972GSZ4</accession>
<reference evidence="9" key="1">
    <citation type="submission" date="2019-10" db="EMBL/GenBank/DDBJ databases">
        <title>Description of Paenibacillus glebae sp. nov.</title>
        <authorList>
            <person name="Carlier A."/>
            <person name="Qi S."/>
        </authorList>
    </citation>
    <scope>NUCLEOTIDE SEQUENCE</scope>
    <source>
        <strain evidence="9">LMG 31456</strain>
    </source>
</reference>
<comment type="caution">
    <text evidence="9">The sequence shown here is derived from an EMBL/GenBank/DDBJ whole genome shotgun (WGS) entry which is preliminary data.</text>
</comment>
<feature type="compositionally biased region" description="Basic and acidic residues" evidence="6">
    <location>
        <begin position="280"/>
        <end position="297"/>
    </location>
</feature>
<evidence type="ECO:0000256" key="6">
    <source>
        <dbReference type="SAM" id="MobiDB-lite"/>
    </source>
</evidence>
<evidence type="ECO:0000256" key="3">
    <source>
        <dbReference type="ARBA" id="ARBA00022692"/>
    </source>
</evidence>
<dbReference type="Pfam" id="PF23750">
    <property type="entry name" value="RsgI_M"/>
    <property type="match status" value="1"/>
</dbReference>
<keyword evidence="10" id="KW-1185">Reference proteome</keyword>
<keyword evidence="5 7" id="KW-0472">Membrane</keyword>